<feature type="transmembrane region" description="Helical" evidence="6">
    <location>
        <begin position="412"/>
        <end position="430"/>
    </location>
</feature>
<dbReference type="InterPro" id="IPR003834">
    <property type="entry name" value="Cyt_c_assmbl_TM_dom"/>
</dbReference>
<keyword evidence="3" id="KW-0201">Cytochrome c-type biogenesis</keyword>
<dbReference type="InterPro" id="IPR036929">
    <property type="entry name" value="DsbDN_sf"/>
</dbReference>
<dbReference type="InterPro" id="IPR028250">
    <property type="entry name" value="DsbDN"/>
</dbReference>
<dbReference type="GO" id="GO:0045454">
    <property type="term" value="P:cell redox homeostasis"/>
    <property type="evidence" value="ECO:0007669"/>
    <property type="project" value="TreeGrafter"/>
</dbReference>
<dbReference type="Pfam" id="PF02683">
    <property type="entry name" value="DsbD_TM"/>
    <property type="match status" value="1"/>
</dbReference>
<dbReference type="AlphaFoldDB" id="A0AA42C5Y2"/>
<dbReference type="Gene3D" id="2.60.40.1250">
    <property type="entry name" value="Thiol:disulfide interchange protein DsbD, N-terminal domain"/>
    <property type="match status" value="1"/>
</dbReference>
<keyword evidence="5 6" id="KW-0472">Membrane</keyword>
<evidence type="ECO:0000256" key="6">
    <source>
        <dbReference type="SAM" id="Phobius"/>
    </source>
</evidence>
<protein>
    <submittedName>
        <fullName evidence="9">Protein-disulfide reductase DsbD family protein</fullName>
    </submittedName>
</protein>
<dbReference type="Pfam" id="PF11412">
    <property type="entry name" value="DsbD_N"/>
    <property type="match status" value="1"/>
</dbReference>
<evidence type="ECO:0000256" key="3">
    <source>
        <dbReference type="ARBA" id="ARBA00022748"/>
    </source>
</evidence>
<keyword evidence="10" id="KW-1185">Reference proteome</keyword>
<evidence type="ECO:0000256" key="4">
    <source>
        <dbReference type="ARBA" id="ARBA00022989"/>
    </source>
</evidence>
<dbReference type="Gene3D" id="3.40.30.10">
    <property type="entry name" value="Glutaredoxin"/>
    <property type="match status" value="1"/>
</dbReference>
<evidence type="ECO:0000313" key="9">
    <source>
        <dbReference type="EMBL" id="MCW0481999.1"/>
    </source>
</evidence>
<dbReference type="PANTHER" id="PTHR32234:SF0">
    <property type="entry name" value="THIOL:DISULFIDE INTERCHANGE PROTEIN DSBD"/>
    <property type="match status" value="1"/>
</dbReference>
<comment type="caution">
    <text evidence="9">The sequence shown here is derived from an EMBL/GenBank/DDBJ whole genome shotgun (WGS) entry which is preliminary data.</text>
</comment>
<gene>
    <name evidence="9" type="ORF">N2K84_04595</name>
</gene>
<dbReference type="GO" id="GO:0017004">
    <property type="term" value="P:cytochrome complex assembly"/>
    <property type="evidence" value="ECO:0007669"/>
    <property type="project" value="UniProtKB-KW"/>
</dbReference>
<comment type="subcellular location">
    <subcellularLocation>
        <location evidence="1">Membrane</location>
        <topology evidence="1">Multi-pass membrane protein</topology>
    </subcellularLocation>
</comment>
<keyword evidence="2 6" id="KW-0812">Transmembrane</keyword>
<dbReference type="RefSeq" id="WP_282590606.1">
    <property type="nucleotide sequence ID" value="NZ_JAPAAF010000004.1"/>
</dbReference>
<dbReference type="PANTHER" id="PTHR32234">
    <property type="entry name" value="THIOL:DISULFIDE INTERCHANGE PROTEIN DSBD"/>
    <property type="match status" value="1"/>
</dbReference>
<dbReference type="Proteomes" id="UP001163821">
    <property type="component" value="Unassembled WGS sequence"/>
</dbReference>
<feature type="domain" description="Thiol:disulfide interchange protein DsbD N-terminal" evidence="8">
    <location>
        <begin position="25"/>
        <end position="144"/>
    </location>
</feature>
<evidence type="ECO:0000259" key="7">
    <source>
        <dbReference type="Pfam" id="PF02683"/>
    </source>
</evidence>
<feature type="transmembrane region" description="Helical" evidence="6">
    <location>
        <begin position="451"/>
        <end position="471"/>
    </location>
</feature>
<feature type="transmembrane region" description="Helical" evidence="6">
    <location>
        <begin position="230"/>
        <end position="252"/>
    </location>
</feature>
<reference evidence="9" key="1">
    <citation type="submission" date="2022-10" db="EMBL/GenBank/DDBJ databases">
        <title>Gaoshiqiia sediminis gen. nov., sp. nov., isolated from coastal sediment.</title>
        <authorList>
            <person name="Yu W.X."/>
            <person name="Mu D.S."/>
            <person name="Du J.Z."/>
            <person name="Liang Y.Q."/>
        </authorList>
    </citation>
    <scope>NUCLEOTIDE SEQUENCE</scope>
    <source>
        <strain evidence="9">A06</strain>
    </source>
</reference>
<dbReference type="Pfam" id="PF13899">
    <property type="entry name" value="Thioredoxin_7"/>
    <property type="match status" value="1"/>
</dbReference>
<proteinExistence type="predicted"/>
<keyword evidence="4 6" id="KW-1133">Transmembrane helix</keyword>
<feature type="transmembrane region" description="Helical" evidence="6">
    <location>
        <begin position="272"/>
        <end position="294"/>
    </location>
</feature>
<evidence type="ECO:0000259" key="8">
    <source>
        <dbReference type="Pfam" id="PF11412"/>
    </source>
</evidence>
<dbReference type="InterPro" id="IPR036249">
    <property type="entry name" value="Thioredoxin-like_sf"/>
</dbReference>
<feature type="transmembrane region" description="Helical" evidence="6">
    <location>
        <begin position="344"/>
        <end position="368"/>
    </location>
</feature>
<sequence>MKQITLFIALILFSLQSFSQILEPVKWSFDSRQQGDEVQLIFKATIEEKWHLYDTSLPDGGPVPTSINYSDTSQFELIGELTKIPEPTEKFDETFQMDLRYFSHEAEFIQTIRLKSDQPVEISGYVEFMCCDDETCLPPTEVDFNFEFNTSPDQEGAAGVSGEKQQTPPIKIMTDKGKEGSIETMWLFFFFSFLAGLAAILTPCVFPMIPMTVSFFMKSGENKLTAKLHAVFYGLSIIAIYTIVGTLVAVLFGPDAANWLSTHWVPNTLFFLIFMIFAFSFFGMFEIVLPGWLVNKSDSQVDKGGFLGSFFMALTLVLVSFSCTGPIVGAILVESAGGAVLKPIIGMFGFALAFALPFTLFALFPGWLSNLPKSGGWLNSVKVVLGFLELALGLKFLSIADQTYHWGILDREVYLAIWIVIFVLLGFYLLGKLKFSHDSDVKHVSVPRLMMAIITFSFVIYLIPGMFGAPLKSISGYLPPQTTHDFDLHKIIRDEVRLVTSSTGTHAFNGVNELCDNPKYDDFLHLPHGLNGYFDYEQGMACAKALNKPVFIDFTGHGCVNCREMEATVWSDPRVLERLKKEFVIIALYVDDKTTLPESEWVTSAYDGKVKKTLGKKYADFQITHFGVNAQPYYVLLDTDGNMLVAPKAYDLNPNNFIEFLDEGIRKFNQQ</sequence>
<dbReference type="SUPFAM" id="SSF52833">
    <property type="entry name" value="Thioredoxin-like"/>
    <property type="match status" value="1"/>
</dbReference>
<dbReference type="GO" id="GO:0015035">
    <property type="term" value="F:protein-disulfide reductase activity"/>
    <property type="evidence" value="ECO:0007669"/>
    <property type="project" value="TreeGrafter"/>
</dbReference>
<dbReference type="EMBL" id="JAPAAF010000004">
    <property type="protein sequence ID" value="MCW0481999.1"/>
    <property type="molecule type" value="Genomic_DNA"/>
</dbReference>
<dbReference type="GO" id="GO:0016020">
    <property type="term" value="C:membrane"/>
    <property type="evidence" value="ECO:0007669"/>
    <property type="project" value="UniProtKB-SubCell"/>
</dbReference>
<feature type="transmembrane region" description="Helical" evidence="6">
    <location>
        <begin position="185"/>
        <end position="209"/>
    </location>
</feature>
<evidence type="ECO:0000256" key="1">
    <source>
        <dbReference type="ARBA" id="ARBA00004141"/>
    </source>
</evidence>
<evidence type="ECO:0000313" key="10">
    <source>
        <dbReference type="Proteomes" id="UP001163821"/>
    </source>
</evidence>
<accession>A0AA42C5Y2</accession>
<evidence type="ECO:0000256" key="5">
    <source>
        <dbReference type="ARBA" id="ARBA00023136"/>
    </source>
</evidence>
<evidence type="ECO:0000256" key="2">
    <source>
        <dbReference type="ARBA" id="ARBA00022692"/>
    </source>
</evidence>
<organism evidence="9 10">
    <name type="scientific">Gaoshiqia sediminis</name>
    <dbReference type="NCBI Taxonomy" id="2986998"/>
    <lineage>
        <taxon>Bacteria</taxon>
        <taxon>Pseudomonadati</taxon>
        <taxon>Bacteroidota</taxon>
        <taxon>Bacteroidia</taxon>
        <taxon>Marinilabiliales</taxon>
        <taxon>Prolixibacteraceae</taxon>
        <taxon>Gaoshiqia</taxon>
    </lineage>
</organism>
<feature type="domain" description="Cytochrome C biogenesis protein transmembrane" evidence="7">
    <location>
        <begin position="186"/>
        <end position="397"/>
    </location>
</feature>
<name>A0AA42C5Y2_9BACT</name>
<feature type="transmembrane region" description="Helical" evidence="6">
    <location>
        <begin position="306"/>
        <end position="332"/>
    </location>
</feature>
<feature type="transmembrane region" description="Helical" evidence="6">
    <location>
        <begin position="380"/>
        <end position="400"/>
    </location>
</feature>